<keyword evidence="1" id="KW-1133">Transmembrane helix</keyword>
<feature type="transmembrane region" description="Helical" evidence="1">
    <location>
        <begin position="137"/>
        <end position="160"/>
    </location>
</feature>
<evidence type="ECO:0000256" key="1">
    <source>
        <dbReference type="SAM" id="Phobius"/>
    </source>
</evidence>
<proteinExistence type="predicted"/>
<keyword evidence="3" id="KW-1185">Reference proteome</keyword>
<feature type="transmembrane region" description="Helical" evidence="1">
    <location>
        <begin position="91"/>
        <end position="109"/>
    </location>
</feature>
<evidence type="ECO:0000313" key="2">
    <source>
        <dbReference type="EMBL" id="KAE9535869.1"/>
    </source>
</evidence>
<evidence type="ECO:0000313" key="3">
    <source>
        <dbReference type="Proteomes" id="UP000475862"/>
    </source>
</evidence>
<dbReference type="Proteomes" id="UP000475862">
    <property type="component" value="Unassembled WGS sequence"/>
</dbReference>
<dbReference type="EMBL" id="VYZN01000025">
    <property type="protein sequence ID" value="KAE9535869.1"/>
    <property type="molecule type" value="Genomic_DNA"/>
</dbReference>
<protein>
    <submittedName>
        <fullName evidence="2">Uncharacterized protein</fullName>
    </submittedName>
</protein>
<accession>A0A6G0TN12</accession>
<organism evidence="2 3">
    <name type="scientific">Aphis glycines</name>
    <name type="common">Soybean aphid</name>
    <dbReference type="NCBI Taxonomy" id="307491"/>
    <lineage>
        <taxon>Eukaryota</taxon>
        <taxon>Metazoa</taxon>
        <taxon>Ecdysozoa</taxon>
        <taxon>Arthropoda</taxon>
        <taxon>Hexapoda</taxon>
        <taxon>Insecta</taxon>
        <taxon>Pterygota</taxon>
        <taxon>Neoptera</taxon>
        <taxon>Paraneoptera</taxon>
        <taxon>Hemiptera</taxon>
        <taxon>Sternorrhyncha</taxon>
        <taxon>Aphidomorpha</taxon>
        <taxon>Aphidoidea</taxon>
        <taxon>Aphididae</taxon>
        <taxon>Aphidini</taxon>
        <taxon>Aphis</taxon>
        <taxon>Aphis</taxon>
    </lineage>
</organism>
<reference evidence="2 3" key="1">
    <citation type="submission" date="2019-08" db="EMBL/GenBank/DDBJ databases">
        <title>The genome of the soybean aphid Biotype 1, its phylome, world population structure and adaptation to the North American continent.</title>
        <authorList>
            <person name="Giordano R."/>
            <person name="Donthu R.K."/>
            <person name="Hernandez A.G."/>
            <person name="Wright C.L."/>
            <person name="Zimin A.V."/>
        </authorList>
    </citation>
    <scope>NUCLEOTIDE SEQUENCE [LARGE SCALE GENOMIC DNA]</scope>
    <source>
        <tissue evidence="2">Whole aphids</tissue>
    </source>
</reference>
<comment type="caution">
    <text evidence="2">The sequence shown here is derived from an EMBL/GenBank/DDBJ whole genome shotgun (WGS) entry which is preliminary data.</text>
</comment>
<dbReference type="AlphaFoldDB" id="A0A6G0TN12"/>
<keyword evidence="1" id="KW-0472">Membrane</keyword>
<sequence length="187" mass="21626">MYIVNRTQRCRDTNLGYGVLLLQLRYEKYSSRVLQQLVNTRPETGIIVITDGLSVTCLRITHYVACAVLNNASCRQQLTVVYIGTPTLRRFWNYFFLSGIYCFQCYIIDSNTVKLHKSSLRSANTNELYLHVFQYRAISVSLGYLIIIIKINYLCTILFISTHTKINTIRLAFTTRIYVNILSSIIV</sequence>
<gene>
    <name evidence="2" type="ORF">AGLY_007770</name>
</gene>
<name>A0A6G0TN12_APHGL</name>
<keyword evidence="1" id="KW-0812">Transmembrane</keyword>